<keyword evidence="11" id="KW-0496">Mitochondrion</keyword>
<dbReference type="SUPFAM" id="SSF54991">
    <property type="entry name" value="Anticodon-binding domain of PheRS"/>
    <property type="match status" value="1"/>
</dbReference>
<feature type="domain" description="FDX-ACB" evidence="18">
    <location>
        <begin position="311"/>
        <end position="402"/>
    </location>
</feature>
<sequence>GDSIKILDEIYPTDMYTNVTPRILSKLDQKIHTRKGNPLNLIRKMLEAFFYKNYVRRRGNPIFSVYPNISPVVTLEQNFDQLLVPKDHVSRSPSDSYYINNNYMLRAHTSAHQRDLIRSGLDAFLVIGDVYRRDAIDATHYPVFHQAEGVRLFTHSELFAGTGDPSGFQMFEKGIRAWDKQETLTFDASQLVEINLQRTIQDLARFIFGRDVEYRWVEAYFPFTHPSWELEVKFNGEWLELLGCGIIEQNILDRAGAGDKVGWAFGIGLERLAMKLFSIPDIRLFWSTDPGFTCQFKVDDPSKQITYKPISQHPHCVNDISFWIPEHFHPNDFYDMVRDIGGDLVEQVKQLEEYENPKTKRKSHCYRIMYRHMERNLSQSEVNKIHSEIEEQSKKQLGVEVR</sequence>
<dbReference type="HOGENOM" id="CLU_022696_1_0_1"/>
<comment type="subcellular location">
    <subcellularLocation>
        <location evidence="1">Mitochondrion matrix</location>
    </subcellularLocation>
</comment>
<evidence type="ECO:0000256" key="6">
    <source>
        <dbReference type="ARBA" id="ARBA00022741"/>
    </source>
</evidence>
<dbReference type="InterPro" id="IPR036690">
    <property type="entry name" value="Fdx_antiC-bd_sf"/>
</dbReference>
<keyword evidence="12" id="KW-0030">Aminoacyl-tRNA synthetase</keyword>
<dbReference type="GeneID" id="20234130"/>
<dbReference type="RefSeq" id="XP_009047455.1">
    <property type="nucleotide sequence ID" value="XM_009049207.1"/>
</dbReference>
<feature type="non-terminal residue" evidence="19">
    <location>
        <position position="1"/>
    </location>
</feature>
<keyword evidence="9" id="KW-0809">Transit peptide</keyword>
<keyword evidence="6" id="KW-0547">Nucleotide-binding</keyword>
<dbReference type="PANTHER" id="PTHR11538">
    <property type="entry name" value="PHENYLALANYL-TRNA SYNTHETASE"/>
    <property type="match status" value="1"/>
</dbReference>
<dbReference type="Proteomes" id="UP000030746">
    <property type="component" value="Unassembled WGS sequence"/>
</dbReference>
<evidence type="ECO:0000256" key="12">
    <source>
        <dbReference type="ARBA" id="ARBA00023146"/>
    </source>
</evidence>
<evidence type="ECO:0000313" key="19">
    <source>
        <dbReference type="EMBL" id="ESP01870.1"/>
    </source>
</evidence>
<evidence type="ECO:0000313" key="20">
    <source>
        <dbReference type="Proteomes" id="UP000030746"/>
    </source>
</evidence>
<evidence type="ECO:0000259" key="17">
    <source>
        <dbReference type="PROSITE" id="PS50862"/>
    </source>
</evidence>
<evidence type="ECO:0000256" key="16">
    <source>
        <dbReference type="ARBA" id="ARBA00073229"/>
    </source>
</evidence>
<keyword evidence="8" id="KW-0648">Protein biosynthesis</keyword>
<dbReference type="NCBIfam" id="TIGR00469">
    <property type="entry name" value="pheS_mito"/>
    <property type="match status" value="1"/>
</dbReference>
<dbReference type="GO" id="GO:0005759">
    <property type="term" value="C:mitochondrial matrix"/>
    <property type="evidence" value="ECO:0007669"/>
    <property type="project" value="UniProtKB-SubCell"/>
</dbReference>
<evidence type="ECO:0000256" key="10">
    <source>
        <dbReference type="ARBA" id="ARBA00022990"/>
    </source>
</evidence>
<dbReference type="OMA" id="PISHYPQ"/>
<evidence type="ECO:0000256" key="2">
    <source>
        <dbReference type="ARBA" id="ARBA00008226"/>
    </source>
</evidence>
<dbReference type="PANTHER" id="PTHR11538:SF41">
    <property type="entry name" value="PHENYLALANINE--TRNA LIGASE, MITOCHONDRIAL"/>
    <property type="match status" value="1"/>
</dbReference>
<evidence type="ECO:0000256" key="14">
    <source>
        <dbReference type="ARBA" id="ARBA00049255"/>
    </source>
</evidence>
<dbReference type="InterPro" id="IPR004530">
    <property type="entry name" value="Phe-tRNA-synth_IIc_mito"/>
</dbReference>
<comment type="subunit">
    <text evidence="3">Monomer.</text>
</comment>
<feature type="domain" description="Aminoacyl-transfer RNA synthetases class-II family profile" evidence="17">
    <location>
        <begin position="42"/>
        <end position="290"/>
    </location>
</feature>
<evidence type="ECO:0000256" key="9">
    <source>
        <dbReference type="ARBA" id="ARBA00022946"/>
    </source>
</evidence>
<dbReference type="KEGG" id="lgi:LOTGIDRAFT_138971"/>
<dbReference type="GO" id="GO:0006432">
    <property type="term" value="P:phenylalanyl-tRNA aminoacylation"/>
    <property type="evidence" value="ECO:0007669"/>
    <property type="project" value="InterPro"/>
</dbReference>
<keyword evidence="7" id="KW-0067">ATP-binding</keyword>
<dbReference type="InterPro" id="IPR045864">
    <property type="entry name" value="aa-tRNA-synth_II/BPL/LPL"/>
</dbReference>
<dbReference type="CDD" id="cd00496">
    <property type="entry name" value="PheRS_alpha_core"/>
    <property type="match status" value="1"/>
</dbReference>
<evidence type="ECO:0000256" key="15">
    <source>
        <dbReference type="ARBA" id="ARBA00060211"/>
    </source>
</evidence>
<evidence type="ECO:0000256" key="5">
    <source>
        <dbReference type="ARBA" id="ARBA00022598"/>
    </source>
</evidence>
<comment type="similarity">
    <text evidence="2">Belongs to the class-II aminoacyl-tRNA synthetase family.</text>
</comment>
<organism evidence="19 20">
    <name type="scientific">Lottia gigantea</name>
    <name type="common">Giant owl limpet</name>
    <dbReference type="NCBI Taxonomy" id="225164"/>
    <lineage>
        <taxon>Eukaryota</taxon>
        <taxon>Metazoa</taxon>
        <taxon>Spiralia</taxon>
        <taxon>Lophotrochozoa</taxon>
        <taxon>Mollusca</taxon>
        <taxon>Gastropoda</taxon>
        <taxon>Patellogastropoda</taxon>
        <taxon>Lottioidea</taxon>
        <taxon>Lottiidae</taxon>
        <taxon>Lottia</taxon>
    </lineage>
</organism>
<evidence type="ECO:0000256" key="7">
    <source>
        <dbReference type="ARBA" id="ARBA00022840"/>
    </source>
</evidence>
<dbReference type="GO" id="GO:0004826">
    <property type="term" value="F:phenylalanine-tRNA ligase activity"/>
    <property type="evidence" value="ECO:0007669"/>
    <property type="project" value="UniProtKB-EC"/>
</dbReference>
<dbReference type="InterPro" id="IPR005121">
    <property type="entry name" value="Fdx_antiC-bd"/>
</dbReference>
<reference evidence="19 20" key="1">
    <citation type="journal article" date="2013" name="Nature">
        <title>Insights into bilaterian evolution from three spiralian genomes.</title>
        <authorList>
            <person name="Simakov O."/>
            <person name="Marletaz F."/>
            <person name="Cho S.J."/>
            <person name="Edsinger-Gonzales E."/>
            <person name="Havlak P."/>
            <person name="Hellsten U."/>
            <person name="Kuo D.H."/>
            <person name="Larsson T."/>
            <person name="Lv J."/>
            <person name="Arendt D."/>
            <person name="Savage R."/>
            <person name="Osoegawa K."/>
            <person name="de Jong P."/>
            <person name="Grimwood J."/>
            <person name="Chapman J.A."/>
            <person name="Shapiro H."/>
            <person name="Aerts A."/>
            <person name="Otillar R.P."/>
            <person name="Terry A.Y."/>
            <person name="Boore J.L."/>
            <person name="Grigoriev I.V."/>
            <person name="Lindberg D.R."/>
            <person name="Seaver E.C."/>
            <person name="Weisblat D.A."/>
            <person name="Putnam N.H."/>
            <person name="Rokhsar D.S."/>
        </authorList>
    </citation>
    <scope>NUCLEOTIDE SEQUENCE [LARGE SCALE GENOMIC DNA]</scope>
</reference>
<evidence type="ECO:0000256" key="13">
    <source>
        <dbReference type="ARBA" id="ARBA00031194"/>
    </source>
</evidence>
<evidence type="ECO:0000256" key="11">
    <source>
        <dbReference type="ARBA" id="ARBA00023128"/>
    </source>
</evidence>
<dbReference type="GO" id="GO:0005524">
    <property type="term" value="F:ATP binding"/>
    <property type="evidence" value="ECO:0007669"/>
    <property type="project" value="UniProtKB-KW"/>
</dbReference>
<dbReference type="STRING" id="225164.V4CIA3"/>
<dbReference type="OrthoDB" id="4457at2759"/>
<dbReference type="EMBL" id="KB200347">
    <property type="protein sequence ID" value="ESP01870.1"/>
    <property type="molecule type" value="Genomic_DNA"/>
</dbReference>
<dbReference type="PROSITE" id="PS50862">
    <property type="entry name" value="AA_TRNA_LIGASE_II"/>
    <property type="match status" value="1"/>
</dbReference>
<dbReference type="EC" id="6.1.1.20" evidence="4"/>
<comment type="catalytic activity">
    <reaction evidence="14">
        <text>tRNA(Phe) + L-phenylalanine + ATP = L-phenylalanyl-tRNA(Phe) + AMP + diphosphate + H(+)</text>
        <dbReference type="Rhea" id="RHEA:19413"/>
        <dbReference type="Rhea" id="RHEA-COMP:9668"/>
        <dbReference type="Rhea" id="RHEA-COMP:9699"/>
        <dbReference type="ChEBI" id="CHEBI:15378"/>
        <dbReference type="ChEBI" id="CHEBI:30616"/>
        <dbReference type="ChEBI" id="CHEBI:33019"/>
        <dbReference type="ChEBI" id="CHEBI:58095"/>
        <dbReference type="ChEBI" id="CHEBI:78442"/>
        <dbReference type="ChEBI" id="CHEBI:78531"/>
        <dbReference type="ChEBI" id="CHEBI:456215"/>
        <dbReference type="EC" id="6.1.1.20"/>
    </reaction>
</comment>
<dbReference type="FunFam" id="3.30.70.380:FF:000002">
    <property type="entry name" value="phenylalanine--tRNA ligase, mitochondrial"/>
    <property type="match status" value="1"/>
</dbReference>
<dbReference type="InterPro" id="IPR002319">
    <property type="entry name" value="Phenylalanyl-tRNA_Synthase"/>
</dbReference>
<evidence type="ECO:0000256" key="4">
    <source>
        <dbReference type="ARBA" id="ARBA00012814"/>
    </source>
</evidence>
<dbReference type="Gene3D" id="3.30.70.380">
    <property type="entry name" value="Ferrodoxin-fold anticodon-binding domain"/>
    <property type="match status" value="1"/>
</dbReference>
<evidence type="ECO:0000256" key="3">
    <source>
        <dbReference type="ARBA" id="ARBA00011245"/>
    </source>
</evidence>
<dbReference type="GO" id="GO:0000049">
    <property type="term" value="F:tRNA binding"/>
    <property type="evidence" value="ECO:0007669"/>
    <property type="project" value="InterPro"/>
</dbReference>
<proteinExistence type="inferred from homology"/>
<evidence type="ECO:0000256" key="8">
    <source>
        <dbReference type="ARBA" id="ARBA00022917"/>
    </source>
</evidence>
<comment type="function">
    <text evidence="15">Is responsible for the charging of tRNA(Phe) with phenylalanine in mitochondrial translation. To a lesser extent, also catalyzes direct attachment of m-Tyr (an oxidized version of Phe) to tRNA(Phe), thereby opening the way for delivery of the misacylated tRNA to the ribosome and incorporation of ROS-damaged amino acid into proteins.</text>
</comment>
<protein>
    <recommendedName>
        <fullName evidence="16">Phenylalanine--tRNA ligase, mitochondrial</fullName>
        <ecNumber evidence="4">6.1.1.20</ecNumber>
    </recommendedName>
    <alternativeName>
        <fullName evidence="13">Phenylalanyl-tRNA synthetase</fullName>
    </alternativeName>
</protein>
<keyword evidence="20" id="KW-1185">Reference proteome</keyword>
<keyword evidence="5" id="KW-0436">Ligase</keyword>
<dbReference type="FunFam" id="3.30.930.10:FF:000041">
    <property type="entry name" value="Phenylalanyl-tRNA synthetase 2, mitochondrial"/>
    <property type="match status" value="1"/>
</dbReference>
<dbReference type="AlphaFoldDB" id="V4CIA3"/>
<accession>V4CIA3</accession>
<dbReference type="SUPFAM" id="SSF55681">
    <property type="entry name" value="Class II aaRS and biotin synthetases"/>
    <property type="match status" value="1"/>
</dbReference>
<name>V4CIA3_LOTGI</name>
<dbReference type="Pfam" id="PF03147">
    <property type="entry name" value="FDX-ACB"/>
    <property type="match status" value="1"/>
</dbReference>
<dbReference type="PROSITE" id="PS51447">
    <property type="entry name" value="FDX_ACB"/>
    <property type="match status" value="1"/>
</dbReference>
<gene>
    <name evidence="19" type="ORF">LOTGIDRAFT_138971</name>
</gene>
<dbReference type="Gene3D" id="3.30.930.10">
    <property type="entry name" value="Bira Bifunctional Protein, Domain 2"/>
    <property type="match status" value="1"/>
</dbReference>
<evidence type="ECO:0000256" key="1">
    <source>
        <dbReference type="ARBA" id="ARBA00004305"/>
    </source>
</evidence>
<dbReference type="CTD" id="20234130"/>
<dbReference type="Pfam" id="PF01409">
    <property type="entry name" value="tRNA-synt_2d"/>
    <property type="match status" value="2"/>
</dbReference>
<keyword evidence="10" id="KW-0007">Acetylation</keyword>
<dbReference type="InterPro" id="IPR006195">
    <property type="entry name" value="aa-tRNA-synth_II"/>
</dbReference>
<evidence type="ECO:0000259" key="18">
    <source>
        <dbReference type="PROSITE" id="PS51447"/>
    </source>
</evidence>
<dbReference type="SMART" id="SM00896">
    <property type="entry name" value="FDX-ACB"/>
    <property type="match status" value="1"/>
</dbReference>